<dbReference type="OrthoDB" id="10688486at2759"/>
<name>A0A9P5N9I2_GYMJU</name>
<dbReference type="EMBL" id="JADNYJ010000197">
    <property type="protein sequence ID" value="KAF8875418.1"/>
    <property type="molecule type" value="Genomic_DNA"/>
</dbReference>
<protein>
    <submittedName>
        <fullName evidence="1">Uncharacterized protein</fullName>
    </submittedName>
</protein>
<organism evidence="1 2">
    <name type="scientific">Gymnopilus junonius</name>
    <name type="common">Spectacular rustgill mushroom</name>
    <name type="synonym">Gymnopilus spectabilis subsp. junonius</name>
    <dbReference type="NCBI Taxonomy" id="109634"/>
    <lineage>
        <taxon>Eukaryota</taxon>
        <taxon>Fungi</taxon>
        <taxon>Dikarya</taxon>
        <taxon>Basidiomycota</taxon>
        <taxon>Agaricomycotina</taxon>
        <taxon>Agaricomycetes</taxon>
        <taxon>Agaricomycetidae</taxon>
        <taxon>Agaricales</taxon>
        <taxon>Agaricineae</taxon>
        <taxon>Hymenogastraceae</taxon>
        <taxon>Gymnopilus</taxon>
    </lineage>
</organism>
<evidence type="ECO:0000313" key="1">
    <source>
        <dbReference type="EMBL" id="KAF8875418.1"/>
    </source>
</evidence>
<comment type="caution">
    <text evidence="1">The sequence shown here is derived from an EMBL/GenBank/DDBJ whole genome shotgun (WGS) entry which is preliminary data.</text>
</comment>
<gene>
    <name evidence="1" type="ORF">CPB84DRAFT_1796535</name>
</gene>
<accession>A0A9P5N9I2</accession>
<reference evidence="1" key="1">
    <citation type="submission" date="2020-11" db="EMBL/GenBank/DDBJ databases">
        <authorList>
            <consortium name="DOE Joint Genome Institute"/>
            <person name="Ahrendt S."/>
            <person name="Riley R."/>
            <person name="Andreopoulos W."/>
            <person name="LaButti K."/>
            <person name="Pangilinan J."/>
            <person name="Ruiz-duenas F.J."/>
            <person name="Barrasa J.M."/>
            <person name="Sanchez-Garcia M."/>
            <person name="Camarero S."/>
            <person name="Miyauchi S."/>
            <person name="Serrano A."/>
            <person name="Linde D."/>
            <person name="Babiker R."/>
            <person name="Drula E."/>
            <person name="Ayuso-Fernandez I."/>
            <person name="Pacheco R."/>
            <person name="Padilla G."/>
            <person name="Ferreira P."/>
            <person name="Barriuso J."/>
            <person name="Kellner H."/>
            <person name="Castanera R."/>
            <person name="Alfaro M."/>
            <person name="Ramirez L."/>
            <person name="Pisabarro A.G."/>
            <person name="Kuo A."/>
            <person name="Tritt A."/>
            <person name="Lipzen A."/>
            <person name="He G."/>
            <person name="Yan M."/>
            <person name="Ng V."/>
            <person name="Cullen D."/>
            <person name="Martin F."/>
            <person name="Rosso M.-N."/>
            <person name="Henrissat B."/>
            <person name="Hibbett D."/>
            <person name="Martinez A.T."/>
            <person name="Grigoriev I.V."/>
        </authorList>
    </citation>
    <scope>NUCLEOTIDE SEQUENCE</scope>
    <source>
        <strain evidence="1">AH 44721</strain>
    </source>
</reference>
<dbReference type="AlphaFoldDB" id="A0A9P5N9I2"/>
<sequence>MDDVANRVLELVRPVIEQISEKMRKSVLERLDEGFGTLGKDKGKGKDRAMDIDEEKHEAEDMDIIDSSAEKEQNGKKIIEVLGILVDRVKDMGRDVKNIGNDLHTMKIVLGIPRALGVDNGGGGNGPFALAGRKRRRNGPDDEIEEITELGSARQVPFEVKQGQGIILPMIRGYEGSVIDVDADDGEMRSTAGAVVRAGEVEDRYVVMREVEAGLQLEPESEQEGMFQFPCWFSKAVHILSVTPQLRALNLFLRFLH</sequence>
<dbReference type="Proteomes" id="UP000724874">
    <property type="component" value="Unassembled WGS sequence"/>
</dbReference>
<keyword evidence="2" id="KW-1185">Reference proteome</keyword>
<evidence type="ECO:0000313" key="2">
    <source>
        <dbReference type="Proteomes" id="UP000724874"/>
    </source>
</evidence>
<proteinExistence type="predicted"/>